<protein>
    <submittedName>
        <fullName evidence="2">Uncharacterized protein</fullName>
    </submittedName>
</protein>
<reference evidence="2" key="1">
    <citation type="submission" date="2013-07" db="EMBL/GenBank/DDBJ databases">
        <authorList>
            <person name="McIlroy S."/>
        </authorList>
    </citation>
    <scope>NUCLEOTIDE SEQUENCE [LARGE SCALE GENOMIC DNA]</scope>
    <source>
        <strain evidence="2">Run_A_D11</strain>
    </source>
</reference>
<evidence type="ECO:0000256" key="1">
    <source>
        <dbReference type="SAM" id="MobiDB-lite"/>
    </source>
</evidence>
<reference evidence="2" key="2">
    <citation type="submission" date="2014-03" db="EMBL/GenBank/DDBJ databases">
        <title>Candidatus Competibacter-lineage genomes retrieved from metagenomes reveal functional metabolic diversity.</title>
        <authorList>
            <person name="McIlroy S.J."/>
            <person name="Albertsen M."/>
            <person name="Andresen E.K."/>
            <person name="Saunders A.M."/>
            <person name="Kristiansen R."/>
            <person name="Stokholm-Bjerregaard M."/>
            <person name="Nielsen K.L."/>
            <person name="Nielsen P.H."/>
        </authorList>
    </citation>
    <scope>NUCLEOTIDE SEQUENCE</scope>
    <source>
        <strain evidence="2">Run_A_D11</strain>
    </source>
</reference>
<dbReference type="AlphaFoldDB" id="W6M8N2"/>
<feature type="compositionally biased region" description="Low complexity" evidence="1">
    <location>
        <begin position="14"/>
        <end position="23"/>
    </location>
</feature>
<proteinExistence type="predicted"/>
<feature type="region of interest" description="Disordered" evidence="1">
    <location>
        <begin position="1"/>
        <end position="23"/>
    </location>
</feature>
<name>W6M8N2_9GAMM</name>
<dbReference type="EMBL" id="CBTJ020000044">
    <property type="protein sequence ID" value="CDI03009.1"/>
    <property type="molecule type" value="Genomic_DNA"/>
</dbReference>
<evidence type="ECO:0000313" key="2">
    <source>
        <dbReference type="EMBL" id="CDI03009.1"/>
    </source>
</evidence>
<sequence>MLLFPSQLSEAYHPSSSKPASKPLSALSKGIIELAKNRLLPSYSSSLDRIRQKQAHTQL</sequence>
<dbReference type="Proteomes" id="UP000035760">
    <property type="component" value="Unassembled WGS sequence"/>
</dbReference>
<evidence type="ECO:0000313" key="3">
    <source>
        <dbReference type="Proteomes" id="UP000035760"/>
    </source>
</evidence>
<organism evidence="2 3">
    <name type="scientific">Candidatus Competibacter denitrificans Run_A_D11</name>
    <dbReference type="NCBI Taxonomy" id="1400863"/>
    <lineage>
        <taxon>Bacteria</taxon>
        <taxon>Pseudomonadati</taxon>
        <taxon>Pseudomonadota</taxon>
        <taxon>Gammaproteobacteria</taxon>
        <taxon>Candidatus Competibacteraceae</taxon>
        <taxon>Candidatus Competibacter</taxon>
    </lineage>
</organism>
<comment type="caution">
    <text evidence="2">The sequence shown here is derived from an EMBL/GenBank/DDBJ whole genome shotgun (WGS) entry which is preliminary data.</text>
</comment>
<keyword evidence="3" id="KW-1185">Reference proteome</keyword>
<accession>W6M8N2</accession>
<gene>
    <name evidence="2" type="ORF">BN873_370008</name>
</gene>